<proteinExistence type="predicted"/>
<protein>
    <recommendedName>
        <fullName evidence="3">HECT-type E3 ubiquitin transferase</fullName>
        <ecNumber evidence="3">2.3.2.26</ecNumber>
    </recommendedName>
</protein>
<comment type="catalytic activity">
    <reaction evidence="1">
        <text>S-ubiquitinyl-[E2 ubiquitin-conjugating enzyme]-L-cysteine + [acceptor protein]-L-lysine = [E2 ubiquitin-conjugating enzyme]-L-cysteine + N(6)-ubiquitinyl-[acceptor protein]-L-lysine.</text>
        <dbReference type="EC" id="2.3.2.26"/>
    </reaction>
</comment>
<organism evidence="8 9">
    <name type="scientific">Rubroshorea leprosula</name>
    <dbReference type="NCBI Taxonomy" id="152421"/>
    <lineage>
        <taxon>Eukaryota</taxon>
        <taxon>Viridiplantae</taxon>
        <taxon>Streptophyta</taxon>
        <taxon>Embryophyta</taxon>
        <taxon>Tracheophyta</taxon>
        <taxon>Spermatophyta</taxon>
        <taxon>Magnoliopsida</taxon>
        <taxon>eudicotyledons</taxon>
        <taxon>Gunneridae</taxon>
        <taxon>Pentapetalae</taxon>
        <taxon>rosids</taxon>
        <taxon>malvids</taxon>
        <taxon>Malvales</taxon>
        <taxon>Dipterocarpaceae</taxon>
        <taxon>Rubroshorea</taxon>
    </lineage>
</organism>
<evidence type="ECO:0000256" key="2">
    <source>
        <dbReference type="ARBA" id="ARBA00004906"/>
    </source>
</evidence>
<comment type="pathway">
    <text evidence="2">Protein modification; protein ubiquitination.</text>
</comment>
<keyword evidence="4" id="KW-0808">Transferase</keyword>
<dbReference type="PANTHER" id="PTHR11254">
    <property type="entry name" value="HECT DOMAIN UBIQUITIN-PROTEIN LIGASE"/>
    <property type="match status" value="1"/>
</dbReference>
<evidence type="ECO:0000313" key="9">
    <source>
        <dbReference type="Proteomes" id="UP001054252"/>
    </source>
</evidence>
<evidence type="ECO:0000313" key="8">
    <source>
        <dbReference type="EMBL" id="GKV18736.1"/>
    </source>
</evidence>
<keyword evidence="5 6" id="KW-0833">Ubl conjugation pathway</keyword>
<reference evidence="8 9" key="1">
    <citation type="journal article" date="2021" name="Commun. Biol.">
        <title>The genome of Shorea leprosula (Dipterocarpaceae) highlights the ecological relevance of drought in aseasonal tropical rainforests.</title>
        <authorList>
            <person name="Ng K.K.S."/>
            <person name="Kobayashi M.J."/>
            <person name="Fawcett J.A."/>
            <person name="Hatakeyama M."/>
            <person name="Paape T."/>
            <person name="Ng C.H."/>
            <person name="Ang C.C."/>
            <person name="Tnah L.H."/>
            <person name="Lee C.T."/>
            <person name="Nishiyama T."/>
            <person name="Sese J."/>
            <person name="O'Brien M.J."/>
            <person name="Copetti D."/>
            <person name="Mohd Noor M.I."/>
            <person name="Ong R.C."/>
            <person name="Putra M."/>
            <person name="Sireger I.Z."/>
            <person name="Indrioko S."/>
            <person name="Kosugi Y."/>
            <person name="Izuno A."/>
            <person name="Isagi Y."/>
            <person name="Lee S.L."/>
            <person name="Shimizu K.K."/>
        </authorList>
    </citation>
    <scope>NUCLEOTIDE SEQUENCE [LARGE SCALE GENOMIC DNA]</scope>
    <source>
        <strain evidence="8">214</strain>
    </source>
</reference>
<dbReference type="SUPFAM" id="SSF56204">
    <property type="entry name" value="Hect, E3 ligase catalytic domain"/>
    <property type="match status" value="1"/>
</dbReference>
<sequence>MVLKHRKSALCALIVRFAKRIDDHRWILEHKEVIDFESRRHLAMMMFPDVKEGYDGLHEMLIDRSNLLEESFQYIARAEPETLHAGLFMEFKNEEASGPGVLREWFFLVCLFLFNPEIALFLACPNDRRRFFPNPGKLAQVFMNAFPLTAVCAP</sequence>
<evidence type="ECO:0000256" key="5">
    <source>
        <dbReference type="ARBA" id="ARBA00022786"/>
    </source>
</evidence>
<dbReference type="GO" id="GO:0006511">
    <property type="term" value="P:ubiquitin-dependent protein catabolic process"/>
    <property type="evidence" value="ECO:0007669"/>
    <property type="project" value="TreeGrafter"/>
</dbReference>
<dbReference type="PANTHER" id="PTHR11254:SF424">
    <property type="entry name" value="E3 UBIQUITIN-PROTEIN LIGASE UPL5"/>
    <property type="match status" value="1"/>
</dbReference>
<dbReference type="GO" id="GO:0000209">
    <property type="term" value="P:protein polyubiquitination"/>
    <property type="evidence" value="ECO:0007669"/>
    <property type="project" value="TreeGrafter"/>
</dbReference>
<dbReference type="InterPro" id="IPR050409">
    <property type="entry name" value="E3_ubiq-protein_ligase"/>
</dbReference>
<evidence type="ECO:0000256" key="3">
    <source>
        <dbReference type="ARBA" id="ARBA00012485"/>
    </source>
</evidence>
<comment type="caution">
    <text evidence="6">Lacks conserved residue(s) required for the propagation of feature annotation.</text>
</comment>
<dbReference type="Proteomes" id="UP001054252">
    <property type="component" value="Unassembled WGS sequence"/>
</dbReference>
<dbReference type="GO" id="GO:0061630">
    <property type="term" value="F:ubiquitin protein ligase activity"/>
    <property type="evidence" value="ECO:0007669"/>
    <property type="project" value="UniProtKB-EC"/>
</dbReference>
<accession>A0AAV5K281</accession>
<dbReference type="InterPro" id="IPR000569">
    <property type="entry name" value="HECT_dom"/>
</dbReference>
<evidence type="ECO:0000259" key="7">
    <source>
        <dbReference type="PROSITE" id="PS50237"/>
    </source>
</evidence>
<gene>
    <name evidence="8" type="ORF">SLEP1_g29076</name>
</gene>
<dbReference type="AlphaFoldDB" id="A0AAV5K281"/>
<dbReference type="Gene3D" id="3.90.1750.10">
    <property type="entry name" value="Hect, E3 ligase catalytic domains"/>
    <property type="match status" value="1"/>
</dbReference>
<comment type="caution">
    <text evidence="8">The sequence shown here is derived from an EMBL/GenBank/DDBJ whole genome shotgun (WGS) entry which is preliminary data.</text>
</comment>
<dbReference type="GO" id="GO:0005737">
    <property type="term" value="C:cytoplasm"/>
    <property type="evidence" value="ECO:0007669"/>
    <property type="project" value="TreeGrafter"/>
</dbReference>
<feature type="domain" description="HECT" evidence="7">
    <location>
        <begin position="79"/>
        <end position="135"/>
    </location>
</feature>
<evidence type="ECO:0000256" key="1">
    <source>
        <dbReference type="ARBA" id="ARBA00000885"/>
    </source>
</evidence>
<dbReference type="PROSITE" id="PS50237">
    <property type="entry name" value="HECT"/>
    <property type="match status" value="1"/>
</dbReference>
<dbReference type="EC" id="2.3.2.26" evidence="3"/>
<dbReference type="EMBL" id="BPVZ01000051">
    <property type="protein sequence ID" value="GKV18736.1"/>
    <property type="molecule type" value="Genomic_DNA"/>
</dbReference>
<evidence type="ECO:0000256" key="6">
    <source>
        <dbReference type="PROSITE-ProRule" id="PRU00104"/>
    </source>
</evidence>
<dbReference type="InterPro" id="IPR035983">
    <property type="entry name" value="Hect_E3_ubiquitin_ligase"/>
</dbReference>
<evidence type="ECO:0000256" key="4">
    <source>
        <dbReference type="ARBA" id="ARBA00022679"/>
    </source>
</evidence>
<keyword evidence="9" id="KW-1185">Reference proteome</keyword>
<name>A0AAV5K281_9ROSI</name>